<dbReference type="Proteomes" id="UP001589810">
    <property type="component" value="Unassembled WGS sequence"/>
</dbReference>
<evidence type="ECO:0000313" key="1">
    <source>
        <dbReference type="EMBL" id="MFC0540661.1"/>
    </source>
</evidence>
<reference evidence="1 2" key="1">
    <citation type="submission" date="2024-09" db="EMBL/GenBank/DDBJ databases">
        <authorList>
            <person name="Sun Q."/>
            <person name="Mori K."/>
        </authorList>
    </citation>
    <scope>NUCLEOTIDE SEQUENCE [LARGE SCALE GENOMIC DNA]</scope>
    <source>
        <strain evidence="1 2">TBRC 1432</strain>
    </source>
</reference>
<evidence type="ECO:0000313" key="2">
    <source>
        <dbReference type="Proteomes" id="UP001589810"/>
    </source>
</evidence>
<dbReference type="SUPFAM" id="SSF140990">
    <property type="entry name" value="FtsH protease domain-like"/>
    <property type="match status" value="1"/>
</dbReference>
<accession>A0ABV6ML91</accession>
<dbReference type="InterPro" id="IPR037219">
    <property type="entry name" value="Peptidase_M41-like"/>
</dbReference>
<proteinExistence type="predicted"/>
<name>A0ABV6ML91_9PSEU</name>
<sequence>MRRRFIAEDDLDPDLLIVAAHELGHAVLASAYGITVVSIEVDPAAYTGLTRRDPNLNYDQCSIEVLRAGLLGDVAGFEAERMWGARHGGHVDRAGSTTDLTQFARYRRRADLTTVGARRQARLVLRQHWATVERLAPQLARHGHVPAVVSPPHPPPFPHHR</sequence>
<dbReference type="Gene3D" id="1.20.58.760">
    <property type="entry name" value="Peptidase M41"/>
    <property type="match status" value="1"/>
</dbReference>
<keyword evidence="2" id="KW-1185">Reference proteome</keyword>
<evidence type="ECO:0008006" key="3">
    <source>
        <dbReference type="Google" id="ProtNLM"/>
    </source>
</evidence>
<dbReference type="EMBL" id="JBHLUD010000001">
    <property type="protein sequence ID" value="MFC0540661.1"/>
    <property type="molecule type" value="Genomic_DNA"/>
</dbReference>
<gene>
    <name evidence="1" type="ORF">ACFFH7_04160</name>
</gene>
<protein>
    <recommendedName>
        <fullName evidence="3">Peptidase M41 domain-containing protein</fullName>
    </recommendedName>
</protein>
<dbReference type="RefSeq" id="WP_273939475.1">
    <property type="nucleotide sequence ID" value="NZ_CP097263.1"/>
</dbReference>
<comment type="caution">
    <text evidence="1">The sequence shown here is derived from an EMBL/GenBank/DDBJ whole genome shotgun (WGS) entry which is preliminary data.</text>
</comment>
<organism evidence="1 2">
    <name type="scientific">Kutzneria chonburiensis</name>
    <dbReference type="NCBI Taxonomy" id="1483604"/>
    <lineage>
        <taxon>Bacteria</taxon>
        <taxon>Bacillati</taxon>
        <taxon>Actinomycetota</taxon>
        <taxon>Actinomycetes</taxon>
        <taxon>Pseudonocardiales</taxon>
        <taxon>Pseudonocardiaceae</taxon>
        <taxon>Kutzneria</taxon>
    </lineage>
</organism>